<keyword evidence="2 11" id="KW-0489">Methyltransferase</keyword>
<keyword evidence="6" id="KW-0238">DNA-binding</keyword>
<accession>A0A810Q062</accession>
<dbReference type="RefSeq" id="WP_212821615.1">
    <property type="nucleotide sequence ID" value="NZ_AP023416.1"/>
</dbReference>
<reference evidence="11" key="1">
    <citation type="submission" date="2020-09" db="EMBL/GenBank/DDBJ databases">
        <title>New species isolated from human feces.</title>
        <authorList>
            <person name="Kitahara M."/>
            <person name="Shigeno Y."/>
            <person name="Shime M."/>
            <person name="Matsumoto Y."/>
            <person name="Nakamura S."/>
            <person name="Motooka D."/>
            <person name="Fukuoka S."/>
            <person name="Nishikawa H."/>
            <person name="Benno Y."/>
        </authorList>
    </citation>
    <scope>NUCLEOTIDE SEQUENCE</scope>
    <source>
        <strain evidence="11">MM35</strain>
        <plasmid evidence="11">pMM35_01</plasmid>
    </source>
</reference>
<dbReference type="EMBL" id="AP023416">
    <property type="protein sequence ID" value="BCK79815.1"/>
    <property type="molecule type" value="Genomic_DNA"/>
</dbReference>
<dbReference type="GO" id="GO:0005737">
    <property type="term" value="C:cytoplasm"/>
    <property type="evidence" value="ECO:0007669"/>
    <property type="project" value="TreeGrafter"/>
</dbReference>
<organism evidence="11 12">
    <name type="scientific">Vescimonas fastidiosa</name>
    <dbReference type="NCBI Taxonomy" id="2714353"/>
    <lineage>
        <taxon>Bacteria</taxon>
        <taxon>Bacillati</taxon>
        <taxon>Bacillota</taxon>
        <taxon>Clostridia</taxon>
        <taxon>Eubacteriales</taxon>
        <taxon>Oscillospiraceae</taxon>
        <taxon>Vescimonas</taxon>
    </lineage>
</organism>
<dbReference type="InterPro" id="IPR029063">
    <property type="entry name" value="SAM-dependent_MTases_sf"/>
</dbReference>
<evidence type="ECO:0000256" key="4">
    <source>
        <dbReference type="ARBA" id="ARBA00022691"/>
    </source>
</evidence>
<dbReference type="GO" id="GO:0008170">
    <property type="term" value="F:N-methyltransferase activity"/>
    <property type="evidence" value="ECO:0007669"/>
    <property type="project" value="InterPro"/>
</dbReference>
<dbReference type="Gene3D" id="3.40.50.150">
    <property type="entry name" value="Vaccinia Virus protein VP39"/>
    <property type="match status" value="1"/>
</dbReference>
<feature type="region of interest" description="Disordered" evidence="9">
    <location>
        <begin position="202"/>
        <end position="222"/>
    </location>
</feature>
<protein>
    <recommendedName>
        <fullName evidence="8">Methyltransferase</fullName>
        <ecNumber evidence="8">2.1.1.-</ecNumber>
    </recommendedName>
</protein>
<dbReference type="EC" id="2.1.1.-" evidence="8"/>
<evidence type="ECO:0000313" key="12">
    <source>
        <dbReference type="Proteomes" id="UP000681343"/>
    </source>
</evidence>
<dbReference type="GO" id="GO:0015667">
    <property type="term" value="F:site-specific DNA-methyltransferase (cytosine-N4-specific) activity"/>
    <property type="evidence" value="ECO:0007669"/>
    <property type="project" value="UniProtKB-EC"/>
</dbReference>
<dbReference type="InterPro" id="IPR001091">
    <property type="entry name" value="RM_Methyltransferase"/>
</dbReference>
<dbReference type="GO" id="GO:0009307">
    <property type="term" value="P:DNA restriction-modification system"/>
    <property type="evidence" value="ECO:0007669"/>
    <property type="project" value="UniProtKB-KW"/>
</dbReference>
<dbReference type="InterPro" id="IPR002941">
    <property type="entry name" value="DNA_methylase_N4/N6"/>
</dbReference>
<dbReference type="PANTHER" id="PTHR13370">
    <property type="entry name" value="RNA METHYLASE-RELATED"/>
    <property type="match status" value="1"/>
</dbReference>
<dbReference type="GO" id="GO:0003677">
    <property type="term" value="F:DNA binding"/>
    <property type="evidence" value="ECO:0007669"/>
    <property type="project" value="UniProtKB-KW"/>
</dbReference>
<evidence type="ECO:0000259" key="10">
    <source>
        <dbReference type="Pfam" id="PF01555"/>
    </source>
</evidence>
<dbReference type="KEGG" id="vfa:MM35RIKEN_20070"/>
<evidence type="ECO:0000256" key="3">
    <source>
        <dbReference type="ARBA" id="ARBA00022679"/>
    </source>
</evidence>
<keyword evidence="12" id="KW-1185">Reference proteome</keyword>
<dbReference type="PANTHER" id="PTHR13370:SF3">
    <property type="entry name" value="TRNA (GUANINE(10)-N2)-METHYLTRANSFERASE HOMOLOG"/>
    <property type="match status" value="1"/>
</dbReference>
<evidence type="ECO:0000256" key="5">
    <source>
        <dbReference type="ARBA" id="ARBA00022747"/>
    </source>
</evidence>
<keyword evidence="4" id="KW-0949">S-adenosyl-L-methionine</keyword>
<proteinExistence type="inferred from homology"/>
<keyword evidence="5" id="KW-0680">Restriction system</keyword>
<dbReference type="AlphaFoldDB" id="A0A810Q062"/>
<feature type="domain" description="DNA methylase N-4/N-6" evidence="10">
    <location>
        <begin position="25"/>
        <end position="309"/>
    </location>
</feature>
<dbReference type="PROSITE" id="PS00093">
    <property type="entry name" value="N4_MTASE"/>
    <property type="match status" value="1"/>
</dbReference>
<dbReference type="InterPro" id="IPR017985">
    <property type="entry name" value="MeTrfase_CN4_CS"/>
</dbReference>
<evidence type="ECO:0000256" key="1">
    <source>
        <dbReference type="ARBA" id="ARBA00010203"/>
    </source>
</evidence>
<evidence type="ECO:0000256" key="7">
    <source>
        <dbReference type="ARBA" id="ARBA00049120"/>
    </source>
</evidence>
<evidence type="ECO:0000256" key="6">
    <source>
        <dbReference type="ARBA" id="ARBA00023125"/>
    </source>
</evidence>
<name>A0A810Q062_9FIRM</name>
<dbReference type="Pfam" id="PF01555">
    <property type="entry name" value="N6_N4_Mtase"/>
    <property type="match status" value="1"/>
</dbReference>
<keyword evidence="11" id="KW-0614">Plasmid</keyword>
<comment type="similarity">
    <text evidence="1">Belongs to the N(4)/N(6)-methyltransferase family. N(4) subfamily.</text>
</comment>
<sequence>MMMELDTILCGDSLNVLKALPEGSVHCCVTSPPYYGLRDYGMDAQIGREATPEEYISRLTAVFREVRRVLRPDGTLWVNIADSYCGTGSKGDTRDPKYPQGRNGQNISLCQAVRGCKQKDMIGIPWMLAFALRADGWYLRNDVIWAKGNPMPESTKDRCTRSHEHIFMLTKSRRYFYDWLAIAEPIAPTTALRKKAGRGVGKYSAPVPGQPQTQNINKPREKGSITDDMILPVRAKRDVWFINTVPYKGGHFAAYPPLLAETCILAGCPMGGIVLDPFMGSGTTGLAAKRHGRHYIGIELNTEFCSLAQTRIEHDADKRRGKGNLP</sequence>
<evidence type="ECO:0000313" key="11">
    <source>
        <dbReference type="EMBL" id="BCK79815.1"/>
    </source>
</evidence>
<dbReference type="SUPFAM" id="SSF53335">
    <property type="entry name" value="S-adenosyl-L-methionine-dependent methyltransferases"/>
    <property type="match status" value="1"/>
</dbReference>
<dbReference type="GO" id="GO:0032259">
    <property type="term" value="P:methylation"/>
    <property type="evidence" value="ECO:0007669"/>
    <property type="project" value="UniProtKB-KW"/>
</dbReference>
<dbReference type="Proteomes" id="UP000681343">
    <property type="component" value="Plasmid pMM35_01"/>
</dbReference>
<dbReference type="PRINTS" id="PR00508">
    <property type="entry name" value="S21N4MTFRASE"/>
</dbReference>
<evidence type="ECO:0000256" key="2">
    <source>
        <dbReference type="ARBA" id="ARBA00022603"/>
    </source>
</evidence>
<geneLocation type="plasmid" evidence="11 12">
    <name>pMM35_01</name>
</geneLocation>
<keyword evidence="3" id="KW-0808">Transferase</keyword>
<evidence type="ECO:0000256" key="9">
    <source>
        <dbReference type="SAM" id="MobiDB-lite"/>
    </source>
</evidence>
<evidence type="ECO:0000256" key="8">
    <source>
        <dbReference type="RuleBase" id="RU362026"/>
    </source>
</evidence>
<gene>
    <name evidence="11" type="ORF">MM35RIKEN_20070</name>
</gene>
<dbReference type="REBASE" id="487043">
    <property type="entry name" value="M.OspMM35ORF20070P"/>
</dbReference>
<dbReference type="GO" id="GO:0009007">
    <property type="term" value="F:site-specific DNA-methyltransferase (adenine-specific) activity"/>
    <property type="evidence" value="ECO:0007669"/>
    <property type="project" value="TreeGrafter"/>
</dbReference>
<comment type="catalytic activity">
    <reaction evidence="7">
        <text>a 2'-deoxycytidine in DNA + S-adenosyl-L-methionine = an N(4)-methyl-2'-deoxycytidine in DNA + S-adenosyl-L-homocysteine + H(+)</text>
        <dbReference type="Rhea" id="RHEA:16857"/>
        <dbReference type="Rhea" id="RHEA-COMP:11369"/>
        <dbReference type="Rhea" id="RHEA-COMP:13674"/>
        <dbReference type="ChEBI" id="CHEBI:15378"/>
        <dbReference type="ChEBI" id="CHEBI:57856"/>
        <dbReference type="ChEBI" id="CHEBI:59789"/>
        <dbReference type="ChEBI" id="CHEBI:85452"/>
        <dbReference type="ChEBI" id="CHEBI:137933"/>
        <dbReference type="EC" id="2.1.1.113"/>
    </reaction>
</comment>